<feature type="modified residue" description="4-aspartylphosphate" evidence="9">
    <location>
        <position position="64"/>
    </location>
</feature>
<evidence type="ECO:0000259" key="13">
    <source>
        <dbReference type="PROSITE" id="PS50113"/>
    </source>
</evidence>
<dbReference type="SMART" id="SM00091">
    <property type="entry name" value="PAS"/>
    <property type="match status" value="1"/>
</dbReference>
<feature type="domain" description="PAC" evidence="13">
    <location>
        <begin position="221"/>
        <end position="273"/>
    </location>
</feature>
<evidence type="ECO:0000313" key="14">
    <source>
        <dbReference type="EMBL" id="MDE8654020.1"/>
    </source>
</evidence>
<keyword evidence="3 9" id="KW-0597">Phosphoprotein</keyword>
<evidence type="ECO:0000256" key="4">
    <source>
        <dbReference type="ARBA" id="ARBA00022679"/>
    </source>
</evidence>
<dbReference type="CDD" id="cd00130">
    <property type="entry name" value="PAS"/>
    <property type="match status" value="1"/>
</dbReference>
<dbReference type="Pfam" id="PF00989">
    <property type="entry name" value="PAS"/>
    <property type="match status" value="1"/>
</dbReference>
<dbReference type="Gene3D" id="3.30.565.10">
    <property type="entry name" value="Histidine kinase-like ATPase, C-terminal domain"/>
    <property type="match status" value="1"/>
</dbReference>
<dbReference type="InterPro" id="IPR000700">
    <property type="entry name" value="PAS-assoc_C"/>
</dbReference>
<evidence type="ECO:0000259" key="11">
    <source>
        <dbReference type="PROSITE" id="PS50110"/>
    </source>
</evidence>
<dbReference type="PANTHER" id="PTHR24421:SF10">
    <property type="entry name" value="NITRATE_NITRITE SENSOR PROTEIN NARQ"/>
    <property type="match status" value="1"/>
</dbReference>
<keyword evidence="8" id="KW-0902">Two-component regulatory system</keyword>
<reference evidence="14 15" key="1">
    <citation type="submission" date="2023-03" db="EMBL/GenBank/DDBJ databases">
        <title>NovoSphingobium album sp. nov. isolated from polycyclic aromatic hydrocarbons- and heavy-metal polluted soil.</title>
        <authorList>
            <person name="Liu Z."/>
            <person name="Wang K."/>
        </authorList>
    </citation>
    <scope>NUCLEOTIDE SEQUENCE [LARGE SCALE GENOMIC DNA]</scope>
    <source>
        <strain evidence="14 15">H3SJ31-1</strain>
    </source>
</reference>
<evidence type="ECO:0000256" key="2">
    <source>
        <dbReference type="ARBA" id="ARBA00012438"/>
    </source>
</evidence>
<dbReference type="InterPro" id="IPR011006">
    <property type="entry name" value="CheY-like_superfamily"/>
</dbReference>
<dbReference type="NCBIfam" id="TIGR00229">
    <property type="entry name" value="sensory_box"/>
    <property type="match status" value="1"/>
</dbReference>
<evidence type="ECO:0000256" key="9">
    <source>
        <dbReference type="PROSITE-ProRule" id="PRU00169"/>
    </source>
</evidence>
<dbReference type="Proteomes" id="UP001216253">
    <property type="component" value="Unassembled WGS sequence"/>
</dbReference>
<keyword evidence="7" id="KW-0067">ATP-binding</keyword>
<dbReference type="RefSeq" id="WP_275230136.1">
    <property type="nucleotide sequence ID" value="NZ_JARESE010000070.1"/>
</dbReference>
<keyword evidence="4" id="KW-0808">Transferase</keyword>
<dbReference type="InterPro" id="IPR001789">
    <property type="entry name" value="Sig_transdc_resp-reg_receiver"/>
</dbReference>
<dbReference type="PROSITE" id="PS50113">
    <property type="entry name" value="PAC"/>
    <property type="match status" value="1"/>
</dbReference>
<gene>
    <name evidence="14" type="ORF">PYV00_20205</name>
</gene>
<keyword evidence="6" id="KW-0418">Kinase</keyword>
<dbReference type="Pfam" id="PF07730">
    <property type="entry name" value="HisKA_3"/>
    <property type="match status" value="1"/>
</dbReference>
<dbReference type="SUPFAM" id="SSF55874">
    <property type="entry name" value="ATPase domain of HSP90 chaperone/DNA topoisomerase II/histidine kinase"/>
    <property type="match status" value="1"/>
</dbReference>
<dbReference type="CDD" id="cd00156">
    <property type="entry name" value="REC"/>
    <property type="match status" value="1"/>
</dbReference>
<keyword evidence="15" id="KW-1185">Reference proteome</keyword>
<dbReference type="PROSITE" id="PS50112">
    <property type="entry name" value="PAS"/>
    <property type="match status" value="1"/>
</dbReference>
<evidence type="ECO:0000313" key="15">
    <source>
        <dbReference type="Proteomes" id="UP001216253"/>
    </source>
</evidence>
<dbReference type="CDD" id="cd16917">
    <property type="entry name" value="HATPase_UhpB-NarQ-NarX-like"/>
    <property type="match status" value="1"/>
</dbReference>
<evidence type="ECO:0000256" key="6">
    <source>
        <dbReference type="ARBA" id="ARBA00022777"/>
    </source>
</evidence>
<dbReference type="PROSITE" id="PS50109">
    <property type="entry name" value="HIS_KIN"/>
    <property type="match status" value="1"/>
</dbReference>
<evidence type="ECO:0000259" key="10">
    <source>
        <dbReference type="PROSITE" id="PS50109"/>
    </source>
</evidence>
<comment type="caution">
    <text evidence="14">The sequence shown here is derived from an EMBL/GenBank/DDBJ whole genome shotgun (WGS) entry which is preliminary data.</text>
</comment>
<feature type="domain" description="Response regulatory" evidence="11">
    <location>
        <begin position="15"/>
        <end position="129"/>
    </location>
</feature>
<comment type="catalytic activity">
    <reaction evidence="1">
        <text>ATP + protein L-histidine = ADP + protein N-phospho-L-histidine.</text>
        <dbReference type="EC" id="2.7.13.3"/>
    </reaction>
</comment>
<evidence type="ECO:0000259" key="12">
    <source>
        <dbReference type="PROSITE" id="PS50112"/>
    </source>
</evidence>
<evidence type="ECO:0000256" key="5">
    <source>
        <dbReference type="ARBA" id="ARBA00022741"/>
    </source>
</evidence>
<dbReference type="InterPro" id="IPR035965">
    <property type="entry name" value="PAS-like_dom_sf"/>
</dbReference>
<dbReference type="InterPro" id="IPR013767">
    <property type="entry name" value="PAS_fold"/>
</dbReference>
<evidence type="ECO:0000256" key="7">
    <source>
        <dbReference type="ARBA" id="ARBA00022840"/>
    </source>
</evidence>
<feature type="domain" description="PAS" evidence="12">
    <location>
        <begin position="145"/>
        <end position="218"/>
    </location>
</feature>
<dbReference type="Gene3D" id="3.40.50.2300">
    <property type="match status" value="1"/>
</dbReference>
<dbReference type="SMART" id="SM00448">
    <property type="entry name" value="REC"/>
    <property type="match status" value="1"/>
</dbReference>
<evidence type="ECO:0000256" key="1">
    <source>
        <dbReference type="ARBA" id="ARBA00000085"/>
    </source>
</evidence>
<dbReference type="Pfam" id="PF02518">
    <property type="entry name" value="HATPase_c"/>
    <property type="match status" value="1"/>
</dbReference>
<accession>A0ABT5WVU4</accession>
<dbReference type="SUPFAM" id="SSF55785">
    <property type="entry name" value="PYP-like sensor domain (PAS domain)"/>
    <property type="match status" value="1"/>
</dbReference>
<protein>
    <recommendedName>
        <fullName evidence="2">histidine kinase</fullName>
        <ecNumber evidence="2">2.7.13.3</ecNumber>
    </recommendedName>
</protein>
<dbReference type="SUPFAM" id="SSF52172">
    <property type="entry name" value="CheY-like"/>
    <property type="match status" value="1"/>
</dbReference>
<dbReference type="InterPro" id="IPR036890">
    <property type="entry name" value="HATPase_C_sf"/>
</dbReference>
<dbReference type="Gene3D" id="3.30.450.20">
    <property type="entry name" value="PAS domain"/>
    <property type="match status" value="1"/>
</dbReference>
<name>A0ABT5WVU4_9SPHN</name>
<dbReference type="InterPro" id="IPR003594">
    <property type="entry name" value="HATPase_dom"/>
</dbReference>
<sequence>MTALLASASLDRIGRVLVVEDNPGDADYIAELLSDDHEEMVLVETLAGAIAKLHAGPFDAVLLDLKLPDCAGVECVDAVRAVTRETAIVVLTGLDEETLALQCLEAGAQDYIAKNELRGHNLARAIRYALARTREASERDRAEHLRALLAGIVEASSDAIISGAADGTITSWNAAAGRIFGFPADEVIGRKARDFVRATDVGGTIEQHGIIAQALGGEIGRPHEISLVGKDGREMTLSVTAFGLGESEGPATHFGAICRDITEKHAQEERLRLQYELLLTRDKQMRQLTARLNNVREEEQRRIAREVHDELGQLLTALRMDIWWMERQIADDPDPRARALAARIEESGKLVAATIETVQRISAQLRPSALDLLGLPAAMQDMVSKFEQRTGLGVTCRIDDSRPVPPDVATAFFRILQEMLTNIVRHAGASRVWIDFAALPDEWCLEVRDDGRGFSASAPDSGRVSLGLLGMRERAELLGGAIRIDRSAPVGVTITARIPRQEGPRA</sequence>
<dbReference type="PANTHER" id="PTHR24421">
    <property type="entry name" value="NITRATE/NITRITE SENSOR PROTEIN NARX-RELATED"/>
    <property type="match status" value="1"/>
</dbReference>
<dbReference type="InterPro" id="IPR005467">
    <property type="entry name" value="His_kinase_dom"/>
</dbReference>
<keyword evidence="5" id="KW-0547">Nucleotide-binding</keyword>
<evidence type="ECO:0000256" key="8">
    <source>
        <dbReference type="ARBA" id="ARBA00023012"/>
    </source>
</evidence>
<dbReference type="EC" id="2.7.13.3" evidence="2"/>
<dbReference type="EMBL" id="JARESE010000070">
    <property type="protein sequence ID" value="MDE8654020.1"/>
    <property type="molecule type" value="Genomic_DNA"/>
</dbReference>
<dbReference type="PROSITE" id="PS50110">
    <property type="entry name" value="RESPONSE_REGULATORY"/>
    <property type="match status" value="1"/>
</dbReference>
<dbReference type="Pfam" id="PF00072">
    <property type="entry name" value="Response_reg"/>
    <property type="match status" value="1"/>
</dbReference>
<organism evidence="14 15">
    <name type="scientific">Novosphingobium album</name>
    <name type="common">ex Liu et al. 2023</name>
    <dbReference type="NCBI Taxonomy" id="3031130"/>
    <lineage>
        <taxon>Bacteria</taxon>
        <taxon>Pseudomonadati</taxon>
        <taxon>Pseudomonadota</taxon>
        <taxon>Alphaproteobacteria</taxon>
        <taxon>Sphingomonadales</taxon>
        <taxon>Sphingomonadaceae</taxon>
        <taxon>Novosphingobium</taxon>
    </lineage>
</organism>
<evidence type="ECO:0000256" key="3">
    <source>
        <dbReference type="ARBA" id="ARBA00022553"/>
    </source>
</evidence>
<proteinExistence type="predicted"/>
<dbReference type="InterPro" id="IPR050482">
    <property type="entry name" value="Sensor_HK_TwoCompSys"/>
</dbReference>
<feature type="domain" description="Histidine kinase" evidence="10">
    <location>
        <begin position="302"/>
        <end position="502"/>
    </location>
</feature>
<dbReference type="InterPro" id="IPR000014">
    <property type="entry name" value="PAS"/>
</dbReference>
<dbReference type="InterPro" id="IPR011712">
    <property type="entry name" value="Sig_transdc_His_kin_sub3_dim/P"/>
</dbReference>
<dbReference type="SMART" id="SM00387">
    <property type="entry name" value="HATPase_c"/>
    <property type="match status" value="1"/>
</dbReference>
<dbReference type="Gene3D" id="1.20.5.1930">
    <property type="match status" value="1"/>
</dbReference>